<name>A0A517STC9_9BACT</name>
<protein>
    <submittedName>
        <fullName evidence="1">Uncharacterized protein</fullName>
    </submittedName>
</protein>
<dbReference type="EMBL" id="CP036272">
    <property type="protein sequence ID" value="QDT59377.1"/>
    <property type="molecule type" value="Genomic_DNA"/>
</dbReference>
<dbReference type="Proteomes" id="UP000315003">
    <property type="component" value="Chromosome"/>
</dbReference>
<sequence length="37" mass="4227">MSALQNRLSESGYSIRPIRIMLLPTPEKSNAEIESFF</sequence>
<dbReference type="AlphaFoldDB" id="A0A517STC9"/>
<evidence type="ECO:0000313" key="1">
    <source>
        <dbReference type="EMBL" id="QDT59377.1"/>
    </source>
</evidence>
<organism evidence="1 2">
    <name type="scientific">Stieleria bergensis</name>
    <dbReference type="NCBI Taxonomy" id="2528025"/>
    <lineage>
        <taxon>Bacteria</taxon>
        <taxon>Pseudomonadati</taxon>
        <taxon>Planctomycetota</taxon>
        <taxon>Planctomycetia</taxon>
        <taxon>Pirellulales</taxon>
        <taxon>Pirellulaceae</taxon>
        <taxon>Stieleria</taxon>
    </lineage>
</organism>
<keyword evidence="2" id="KW-1185">Reference proteome</keyword>
<evidence type="ECO:0000313" key="2">
    <source>
        <dbReference type="Proteomes" id="UP000315003"/>
    </source>
</evidence>
<accession>A0A517STC9</accession>
<gene>
    <name evidence="1" type="ORF">SV7mr_18840</name>
</gene>
<proteinExistence type="predicted"/>
<reference evidence="1 2" key="1">
    <citation type="submission" date="2019-02" db="EMBL/GenBank/DDBJ databases">
        <title>Deep-cultivation of Planctomycetes and their phenomic and genomic characterization uncovers novel biology.</title>
        <authorList>
            <person name="Wiegand S."/>
            <person name="Jogler M."/>
            <person name="Boedeker C."/>
            <person name="Pinto D."/>
            <person name="Vollmers J."/>
            <person name="Rivas-Marin E."/>
            <person name="Kohn T."/>
            <person name="Peeters S.H."/>
            <person name="Heuer A."/>
            <person name="Rast P."/>
            <person name="Oberbeckmann S."/>
            <person name="Bunk B."/>
            <person name="Jeske O."/>
            <person name="Meyerdierks A."/>
            <person name="Storesund J.E."/>
            <person name="Kallscheuer N."/>
            <person name="Luecker S."/>
            <person name="Lage O.M."/>
            <person name="Pohl T."/>
            <person name="Merkel B.J."/>
            <person name="Hornburger P."/>
            <person name="Mueller R.-W."/>
            <person name="Bruemmer F."/>
            <person name="Labrenz M."/>
            <person name="Spormann A.M."/>
            <person name="Op den Camp H."/>
            <person name="Overmann J."/>
            <person name="Amann R."/>
            <person name="Jetten M.S.M."/>
            <person name="Mascher T."/>
            <person name="Medema M.H."/>
            <person name="Devos D.P."/>
            <person name="Kaster A.-K."/>
            <person name="Ovreas L."/>
            <person name="Rohde M."/>
            <person name="Galperin M.Y."/>
            <person name="Jogler C."/>
        </authorList>
    </citation>
    <scope>NUCLEOTIDE SEQUENCE [LARGE SCALE GENOMIC DNA]</scope>
    <source>
        <strain evidence="1 2">SV_7m_r</strain>
    </source>
</reference>